<proteinExistence type="inferred from homology"/>
<dbReference type="EMBL" id="QUNR01000004">
    <property type="protein sequence ID" value="REH36840.1"/>
    <property type="molecule type" value="Genomic_DNA"/>
</dbReference>
<evidence type="ECO:0000256" key="3">
    <source>
        <dbReference type="RuleBase" id="RU362028"/>
    </source>
</evidence>
<feature type="domain" description="Pseudouridine synthase RsuA/RluA-like" evidence="4">
    <location>
        <begin position="23"/>
        <end position="167"/>
    </location>
</feature>
<dbReference type="GO" id="GO:0140098">
    <property type="term" value="F:catalytic activity, acting on RNA"/>
    <property type="evidence" value="ECO:0007669"/>
    <property type="project" value="UniProtKB-ARBA"/>
</dbReference>
<sequence length="228" mass="25154">MPTSSDTSMTCPGLTLLYVDSDCVVVDKPAGLHAVPGLGADKADSVLTRLQLQDPNIFAVHRLDRDTSGVMVFGRHRAARRALGIQFQDRLISKRYLALVAGVVTDDHGTMAWPMRYDPGNKPRQVIDSINGKPAVTHWQCIQRYADTSLLSLEPITGRTHQLRLHLCTLGYAIVGDQLYANAHWQAQSQRLCLHAAELGFAHPGDGRAMHFTVPAQFIPHENLTRSV</sequence>
<dbReference type="PROSITE" id="PS01129">
    <property type="entry name" value="PSI_RLU"/>
    <property type="match status" value="1"/>
</dbReference>
<evidence type="ECO:0000313" key="5">
    <source>
        <dbReference type="EMBL" id="REH36840.1"/>
    </source>
</evidence>
<dbReference type="InterPro" id="IPR006225">
    <property type="entry name" value="PsdUridine_synth_RluC/D"/>
</dbReference>
<comment type="similarity">
    <text evidence="1 3">Belongs to the pseudouridine synthase RluA family.</text>
</comment>
<dbReference type="SUPFAM" id="SSF55120">
    <property type="entry name" value="Pseudouridine synthase"/>
    <property type="match status" value="1"/>
</dbReference>
<dbReference type="GO" id="GO:0000455">
    <property type="term" value="P:enzyme-directed rRNA pseudouridine synthesis"/>
    <property type="evidence" value="ECO:0007669"/>
    <property type="project" value="TreeGrafter"/>
</dbReference>
<dbReference type="PANTHER" id="PTHR21600">
    <property type="entry name" value="MITOCHONDRIAL RNA PSEUDOURIDINE SYNTHASE"/>
    <property type="match status" value="1"/>
</dbReference>
<dbReference type="GO" id="GO:0009982">
    <property type="term" value="F:pseudouridine synthase activity"/>
    <property type="evidence" value="ECO:0007669"/>
    <property type="project" value="InterPro"/>
</dbReference>
<dbReference type="PANTHER" id="PTHR21600:SF89">
    <property type="entry name" value="RIBOSOMAL LARGE SUBUNIT PSEUDOURIDINE SYNTHASE A"/>
    <property type="match status" value="1"/>
</dbReference>
<dbReference type="InterPro" id="IPR050188">
    <property type="entry name" value="RluA_PseudoU_synthase"/>
</dbReference>
<keyword evidence="6" id="KW-1185">Reference proteome</keyword>
<evidence type="ECO:0000256" key="2">
    <source>
        <dbReference type="PIRSR" id="PIRSR606225-1"/>
    </source>
</evidence>
<dbReference type="Proteomes" id="UP000256774">
    <property type="component" value="Unassembled WGS sequence"/>
</dbReference>
<dbReference type="InterPro" id="IPR006145">
    <property type="entry name" value="PsdUridine_synth_RsuA/RluA"/>
</dbReference>
<dbReference type="NCBIfam" id="TIGR00005">
    <property type="entry name" value="rluA_subfam"/>
    <property type="match status" value="1"/>
</dbReference>
<keyword evidence="3" id="KW-0413">Isomerase</keyword>
<comment type="function">
    <text evidence="3">Responsible for synthesis of pseudouridine from uracil.</text>
</comment>
<dbReference type="InterPro" id="IPR020103">
    <property type="entry name" value="PsdUridine_synth_cat_dom_sf"/>
</dbReference>
<comment type="catalytic activity">
    <reaction evidence="3">
        <text>a uridine in RNA = a pseudouridine in RNA</text>
        <dbReference type="Rhea" id="RHEA:48348"/>
        <dbReference type="Rhea" id="RHEA-COMP:12068"/>
        <dbReference type="Rhea" id="RHEA-COMP:12069"/>
        <dbReference type="ChEBI" id="CHEBI:65314"/>
        <dbReference type="ChEBI" id="CHEBI:65315"/>
    </reaction>
</comment>
<dbReference type="CDD" id="cd02869">
    <property type="entry name" value="PseudoU_synth_RluA_like"/>
    <property type="match status" value="1"/>
</dbReference>
<protein>
    <recommendedName>
        <fullName evidence="3">Pseudouridine synthase</fullName>
        <ecNumber evidence="3">5.4.99.-</ecNumber>
    </recommendedName>
</protein>
<feature type="active site" evidence="2">
    <location>
        <position position="64"/>
    </location>
</feature>
<dbReference type="EC" id="5.4.99.-" evidence="3"/>
<dbReference type="RefSeq" id="WP_220375768.1">
    <property type="nucleotide sequence ID" value="NZ_QUNR01000004.1"/>
</dbReference>
<comment type="caution">
    <text evidence="5">The sequence shown here is derived from an EMBL/GenBank/DDBJ whole genome shotgun (WGS) entry which is preliminary data.</text>
</comment>
<accession>A0A3E0H1R6</accession>
<dbReference type="InterPro" id="IPR006224">
    <property type="entry name" value="PsdUridine_synth_RluA-like_CS"/>
</dbReference>
<evidence type="ECO:0000256" key="1">
    <source>
        <dbReference type="ARBA" id="ARBA00010876"/>
    </source>
</evidence>
<name>A0A3E0H1R6_9GAMM</name>
<dbReference type="GO" id="GO:0003723">
    <property type="term" value="F:RNA binding"/>
    <property type="evidence" value="ECO:0007669"/>
    <property type="project" value="InterPro"/>
</dbReference>
<dbReference type="Gene3D" id="3.30.2350.10">
    <property type="entry name" value="Pseudouridine synthase"/>
    <property type="match status" value="1"/>
</dbReference>
<gene>
    <name evidence="5" type="ORF">DFR26_1980</name>
</gene>
<reference evidence="5" key="1">
    <citation type="submission" date="2018-08" db="EMBL/GenBank/DDBJ databases">
        <title>Genomic Encyclopedia of Type Strains, Phase IV (KMG-IV): sequencing the most valuable type-strain genomes for metagenomic binning, comparative biology and taxonomic classification.</title>
        <authorList>
            <person name="Goeker M."/>
        </authorList>
    </citation>
    <scope>NUCLEOTIDE SEQUENCE [LARGE SCALE GENOMIC DNA]</scope>
    <source>
        <strain evidence="5">DSM 26022</strain>
    </source>
</reference>
<evidence type="ECO:0000259" key="4">
    <source>
        <dbReference type="Pfam" id="PF00849"/>
    </source>
</evidence>
<organism evidence="5 6">
    <name type="scientific">Paraperlucidibaca baekdonensis</name>
    <dbReference type="NCBI Taxonomy" id="748120"/>
    <lineage>
        <taxon>Bacteria</taxon>
        <taxon>Pseudomonadati</taxon>
        <taxon>Pseudomonadota</taxon>
        <taxon>Gammaproteobacteria</taxon>
        <taxon>Moraxellales</taxon>
        <taxon>Moraxellaceae</taxon>
        <taxon>Paraperlucidibaca</taxon>
    </lineage>
</organism>
<dbReference type="AlphaFoldDB" id="A0A3E0H1R6"/>
<dbReference type="Pfam" id="PF00849">
    <property type="entry name" value="PseudoU_synth_2"/>
    <property type="match status" value="1"/>
</dbReference>
<evidence type="ECO:0000313" key="6">
    <source>
        <dbReference type="Proteomes" id="UP000256774"/>
    </source>
</evidence>